<sequence length="202" mass="22167">MDHDALMISMAPHRAVALRINTDIVLARETAAAPKAAQKQFPRQTIESGVESVRLQAKQKRRRFGSRLSRVRLEINKFERLATSPIAVSAGATEDDSLPKFRILLVEELVLSDSGEFTVEASTPAESAATLIEVRHAALDNDDDTVQLPDGQTQHIEAEDVVCSRTFCVLLDDDGDEIGEIEISPKAHRRRSTAQRAEGSPA</sequence>
<organism evidence="2 3">
    <name type="scientific">Methylocapsa palsarum</name>
    <dbReference type="NCBI Taxonomy" id="1612308"/>
    <lineage>
        <taxon>Bacteria</taxon>
        <taxon>Pseudomonadati</taxon>
        <taxon>Pseudomonadota</taxon>
        <taxon>Alphaproteobacteria</taxon>
        <taxon>Hyphomicrobiales</taxon>
        <taxon>Beijerinckiaceae</taxon>
        <taxon>Methylocapsa</taxon>
    </lineage>
</organism>
<proteinExistence type="predicted"/>
<reference evidence="2 3" key="1">
    <citation type="submission" date="2016-10" db="EMBL/GenBank/DDBJ databases">
        <authorList>
            <person name="de Groot N.N."/>
        </authorList>
    </citation>
    <scope>NUCLEOTIDE SEQUENCE [LARGE SCALE GENOMIC DNA]</scope>
    <source>
        <strain evidence="2 3">NE2</strain>
    </source>
</reference>
<name>A0A1I4CLB6_9HYPH</name>
<evidence type="ECO:0000256" key="1">
    <source>
        <dbReference type="SAM" id="MobiDB-lite"/>
    </source>
</evidence>
<evidence type="ECO:0000313" key="3">
    <source>
        <dbReference type="Proteomes" id="UP000198755"/>
    </source>
</evidence>
<dbReference type="AlphaFoldDB" id="A0A1I4CLB6"/>
<protein>
    <submittedName>
        <fullName evidence="2">Uncharacterized protein</fullName>
    </submittedName>
</protein>
<dbReference type="EMBL" id="FOSN01000023">
    <property type="protein sequence ID" value="SFK81067.1"/>
    <property type="molecule type" value="Genomic_DNA"/>
</dbReference>
<dbReference type="Proteomes" id="UP000198755">
    <property type="component" value="Unassembled WGS sequence"/>
</dbReference>
<feature type="region of interest" description="Disordered" evidence="1">
    <location>
        <begin position="181"/>
        <end position="202"/>
    </location>
</feature>
<accession>A0A1I4CLB6</accession>
<gene>
    <name evidence="2" type="ORF">SAMN05444581_12321</name>
</gene>
<evidence type="ECO:0000313" key="2">
    <source>
        <dbReference type="EMBL" id="SFK81067.1"/>
    </source>
</evidence>
<dbReference type="STRING" id="1612308.SAMN05444581_12321"/>
<dbReference type="RefSeq" id="WP_139223703.1">
    <property type="nucleotide sequence ID" value="NZ_FOSN01000023.1"/>
</dbReference>
<keyword evidence="3" id="KW-1185">Reference proteome</keyword>